<dbReference type="GeneID" id="89479484"/>
<evidence type="ECO:0000313" key="6">
    <source>
        <dbReference type="EMBL" id="KGB22429.1"/>
    </source>
</evidence>
<dbReference type="Pfam" id="PF13305">
    <property type="entry name" value="TetR_C_33"/>
    <property type="match status" value="1"/>
</dbReference>
<dbReference type="InterPro" id="IPR001647">
    <property type="entry name" value="HTH_TetR"/>
</dbReference>
<feature type="domain" description="HTH tetR-type" evidence="5">
    <location>
        <begin position="16"/>
        <end position="76"/>
    </location>
</feature>
<comment type="caution">
    <text evidence="6">The sequence shown here is derived from an EMBL/GenBank/DDBJ whole genome shotgun (WGS) entry which is preliminary data.</text>
</comment>
<organism evidence="6 7">
    <name type="scientific">Acetobacter tropicalis</name>
    <dbReference type="NCBI Taxonomy" id="104102"/>
    <lineage>
        <taxon>Bacteria</taxon>
        <taxon>Pseudomonadati</taxon>
        <taxon>Pseudomonadota</taxon>
        <taxon>Alphaproteobacteria</taxon>
        <taxon>Acetobacterales</taxon>
        <taxon>Acetobacteraceae</taxon>
        <taxon>Acetobacter</taxon>
    </lineage>
</organism>
<sequence>MVRATTERGKEGYHHGNLRVALLASAREMLETQGVGALKLRAITRQVGVSPMAVAPHFGNLCGLLTALATQGFEELAHAIKTGKARSLKDAGLAYIYFAIRNPGLFTLMFRGDAIDRSDPAFAGAAEDSFALLGAWAGTSGKAAGFAPQIAEAVMWGKVHGLAILAIDGLLTPLVQVTDPHIDLEQFLEQALDYMKAAASG</sequence>
<keyword evidence="1" id="KW-0805">Transcription regulation</keyword>
<keyword evidence="2 4" id="KW-0238">DNA-binding</keyword>
<name>A0A094YP83_9PROT</name>
<evidence type="ECO:0000259" key="5">
    <source>
        <dbReference type="PROSITE" id="PS50977"/>
    </source>
</evidence>
<gene>
    <name evidence="6" type="ORF">AtDm6_2440</name>
</gene>
<dbReference type="Gene3D" id="1.10.357.10">
    <property type="entry name" value="Tetracycline Repressor, domain 2"/>
    <property type="match status" value="1"/>
</dbReference>
<evidence type="ECO:0000256" key="4">
    <source>
        <dbReference type="PROSITE-ProRule" id="PRU00335"/>
    </source>
</evidence>
<accession>A0A094YP83</accession>
<reference evidence="6 7" key="1">
    <citation type="submission" date="2014-06" db="EMBL/GenBank/DDBJ databases">
        <title>Functional and comparative genomic analyses of the Drosophila gut microbiota identify candidate symbiosis factors.</title>
        <authorList>
            <person name="Newell P.D."/>
            <person name="Chaston J.M."/>
            <person name="Douglas A.E."/>
        </authorList>
    </citation>
    <scope>NUCLEOTIDE SEQUENCE [LARGE SCALE GENOMIC DNA]</scope>
    <source>
        <strain evidence="6 7">DmCS_006</strain>
    </source>
</reference>
<dbReference type="EMBL" id="JOKM01000079">
    <property type="protein sequence ID" value="KGB22429.1"/>
    <property type="molecule type" value="Genomic_DNA"/>
</dbReference>
<protein>
    <submittedName>
        <fullName evidence="6">Transcriptional regulator, TetR family</fullName>
    </submittedName>
</protein>
<dbReference type="SUPFAM" id="SSF46689">
    <property type="entry name" value="Homeodomain-like"/>
    <property type="match status" value="1"/>
</dbReference>
<dbReference type="GO" id="GO:0003677">
    <property type="term" value="F:DNA binding"/>
    <property type="evidence" value="ECO:0007669"/>
    <property type="project" value="UniProtKB-UniRule"/>
</dbReference>
<dbReference type="AlphaFoldDB" id="A0A094YP83"/>
<evidence type="ECO:0000313" key="7">
    <source>
        <dbReference type="Proteomes" id="UP000029448"/>
    </source>
</evidence>
<dbReference type="Proteomes" id="UP000029448">
    <property type="component" value="Unassembled WGS sequence"/>
</dbReference>
<evidence type="ECO:0000256" key="1">
    <source>
        <dbReference type="ARBA" id="ARBA00023015"/>
    </source>
</evidence>
<keyword evidence="3" id="KW-0804">Transcription</keyword>
<feature type="DNA-binding region" description="H-T-H motif" evidence="4">
    <location>
        <begin position="39"/>
        <end position="58"/>
    </location>
</feature>
<evidence type="ECO:0000256" key="2">
    <source>
        <dbReference type="ARBA" id="ARBA00023125"/>
    </source>
</evidence>
<dbReference type="InterPro" id="IPR009057">
    <property type="entry name" value="Homeodomain-like_sf"/>
</dbReference>
<dbReference type="InterPro" id="IPR025996">
    <property type="entry name" value="MT1864/Rv1816-like_C"/>
</dbReference>
<dbReference type="SUPFAM" id="SSF48498">
    <property type="entry name" value="Tetracyclin repressor-like, C-terminal domain"/>
    <property type="match status" value="1"/>
</dbReference>
<dbReference type="PROSITE" id="PS50977">
    <property type="entry name" value="HTH_TETR_2"/>
    <property type="match status" value="1"/>
</dbReference>
<keyword evidence="7" id="KW-1185">Reference proteome</keyword>
<dbReference type="Pfam" id="PF00440">
    <property type="entry name" value="TetR_N"/>
    <property type="match status" value="1"/>
</dbReference>
<dbReference type="RefSeq" id="WP_035380987.1">
    <property type="nucleotide sequence ID" value="NZ_JACAOJ010000003.1"/>
</dbReference>
<proteinExistence type="predicted"/>
<dbReference type="InterPro" id="IPR036271">
    <property type="entry name" value="Tet_transcr_reg_TetR-rel_C_sf"/>
</dbReference>
<dbReference type="PATRIC" id="fig|104102.7.peg.2413"/>
<evidence type="ECO:0000256" key="3">
    <source>
        <dbReference type="ARBA" id="ARBA00023163"/>
    </source>
</evidence>